<keyword evidence="4" id="KW-0411">Iron-sulfur</keyword>
<dbReference type="CDD" id="cd01335">
    <property type="entry name" value="Radical_SAM"/>
    <property type="match status" value="1"/>
</dbReference>
<evidence type="ECO:0000313" key="6">
    <source>
        <dbReference type="EMBL" id="OGK01721.1"/>
    </source>
</evidence>
<sequence length="328" mass="37169">MRLLSLSKNARIAACLVKNRVAGEGIYPFYASFKVTSRCRFNCEFCNIKEERNRLDLPMHTVKKILDTLSDSSVALVSFEGGEPLLRNDIAELLSYARSKQFYLLFTTSEHALEKYPMREYARYIDFLHISIDEGHNNLRMFERLAEFQSYGSQLAVQVVVTRDTLPALAEKAAQCHRHGASMVIMPAVHMNRTGDFFPDMDAFTAEIRRLKKLYPALILTPDGYGAAVRNSACSSESIIIDSDGRLFYPCHIRETKGPDLSVIPLMTYLTSPEAVAARRDMRACRKQCGWFQYFSIRDYTSVTSAAAALWPAISKALTRLRRTSSNK</sequence>
<dbReference type="InterPro" id="IPR013785">
    <property type="entry name" value="Aldolase_TIM"/>
</dbReference>
<organism evidence="6 7">
    <name type="scientific">Candidatus Raymondbacteria bacterium RIFOXYD12_FULL_49_13</name>
    <dbReference type="NCBI Taxonomy" id="1817890"/>
    <lineage>
        <taxon>Bacteria</taxon>
        <taxon>Raymondiibacteriota</taxon>
    </lineage>
</organism>
<dbReference type="PANTHER" id="PTHR11228">
    <property type="entry name" value="RADICAL SAM DOMAIN PROTEIN"/>
    <property type="match status" value="1"/>
</dbReference>
<dbReference type="SFLD" id="SFLDS00029">
    <property type="entry name" value="Radical_SAM"/>
    <property type="match status" value="1"/>
</dbReference>
<dbReference type="Pfam" id="PF04055">
    <property type="entry name" value="Radical_SAM"/>
    <property type="match status" value="1"/>
</dbReference>
<dbReference type="InterPro" id="IPR058240">
    <property type="entry name" value="rSAM_sf"/>
</dbReference>
<proteinExistence type="predicted"/>
<dbReference type="InterPro" id="IPR050377">
    <property type="entry name" value="Radical_SAM_PqqE_MftC-like"/>
</dbReference>
<evidence type="ECO:0000256" key="2">
    <source>
        <dbReference type="ARBA" id="ARBA00022723"/>
    </source>
</evidence>
<evidence type="ECO:0000256" key="3">
    <source>
        <dbReference type="ARBA" id="ARBA00023004"/>
    </source>
</evidence>
<dbReference type="PANTHER" id="PTHR11228:SF34">
    <property type="entry name" value="TUNGSTEN-CONTAINING ALDEHYDE FERREDOXIN OXIDOREDUCTASE COFACTOR MODIFYING PROTEIN"/>
    <property type="match status" value="1"/>
</dbReference>
<keyword evidence="2" id="KW-0479">Metal-binding</keyword>
<dbReference type="SUPFAM" id="SSF102114">
    <property type="entry name" value="Radical SAM enzymes"/>
    <property type="match status" value="1"/>
</dbReference>
<evidence type="ECO:0000259" key="5">
    <source>
        <dbReference type="PROSITE" id="PS51918"/>
    </source>
</evidence>
<accession>A0A1F7F507</accession>
<dbReference type="PROSITE" id="PS51918">
    <property type="entry name" value="RADICAL_SAM"/>
    <property type="match status" value="1"/>
</dbReference>
<evidence type="ECO:0000256" key="4">
    <source>
        <dbReference type="ARBA" id="ARBA00023014"/>
    </source>
</evidence>
<comment type="caution">
    <text evidence="6">The sequence shown here is derived from an EMBL/GenBank/DDBJ whole genome shotgun (WGS) entry which is preliminary data.</text>
</comment>
<dbReference type="AlphaFoldDB" id="A0A1F7F507"/>
<evidence type="ECO:0000313" key="7">
    <source>
        <dbReference type="Proteomes" id="UP000179243"/>
    </source>
</evidence>
<dbReference type="Proteomes" id="UP000179243">
    <property type="component" value="Unassembled WGS sequence"/>
</dbReference>
<evidence type="ECO:0000256" key="1">
    <source>
        <dbReference type="ARBA" id="ARBA00022691"/>
    </source>
</evidence>
<dbReference type="SFLD" id="SFLDG01067">
    <property type="entry name" value="SPASM/twitch_domain_containing"/>
    <property type="match status" value="1"/>
</dbReference>
<feature type="domain" description="Radical SAM core" evidence="5">
    <location>
        <begin position="25"/>
        <end position="223"/>
    </location>
</feature>
<name>A0A1F7F507_UNCRA</name>
<gene>
    <name evidence="6" type="ORF">A2519_22880</name>
</gene>
<protein>
    <recommendedName>
        <fullName evidence="5">Radical SAM core domain-containing protein</fullName>
    </recommendedName>
</protein>
<dbReference type="GO" id="GO:0003824">
    <property type="term" value="F:catalytic activity"/>
    <property type="evidence" value="ECO:0007669"/>
    <property type="project" value="InterPro"/>
</dbReference>
<dbReference type="EMBL" id="MFYX01000120">
    <property type="protein sequence ID" value="OGK01721.1"/>
    <property type="molecule type" value="Genomic_DNA"/>
</dbReference>
<keyword evidence="1" id="KW-0949">S-adenosyl-L-methionine</keyword>
<dbReference type="InterPro" id="IPR007197">
    <property type="entry name" value="rSAM"/>
</dbReference>
<reference evidence="6 7" key="1">
    <citation type="journal article" date="2016" name="Nat. Commun.">
        <title>Thousands of microbial genomes shed light on interconnected biogeochemical processes in an aquifer system.</title>
        <authorList>
            <person name="Anantharaman K."/>
            <person name="Brown C.T."/>
            <person name="Hug L.A."/>
            <person name="Sharon I."/>
            <person name="Castelle C.J."/>
            <person name="Probst A.J."/>
            <person name="Thomas B.C."/>
            <person name="Singh A."/>
            <person name="Wilkins M.J."/>
            <person name="Karaoz U."/>
            <person name="Brodie E.L."/>
            <person name="Williams K.H."/>
            <person name="Hubbard S.S."/>
            <person name="Banfield J.F."/>
        </authorList>
    </citation>
    <scope>NUCLEOTIDE SEQUENCE [LARGE SCALE GENOMIC DNA]</scope>
</reference>
<dbReference type="GO" id="GO:0051536">
    <property type="term" value="F:iron-sulfur cluster binding"/>
    <property type="evidence" value="ECO:0007669"/>
    <property type="project" value="UniProtKB-KW"/>
</dbReference>
<dbReference type="GO" id="GO:0046872">
    <property type="term" value="F:metal ion binding"/>
    <property type="evidence" value="ECO:0007669"/>
    <property type="project" value="UniProtKB-KW"/>
</dbReference>
<keyword evidence="3" id="KW-0408">Iron</keyword>
<dbReference type="Gene3D" id="3.20.20.70">
    <property type="entry name" value="Aldolase class I"/>
    <property type="match status" value="1"/>
</dbReference>